<proteinExistence type="predicted"/>
<reference evidence="1 2" key="1">
    <citation type="submission" date="2024-01" db="EMBL/GenBank/DDBJ databases">
        <title>Complete genome of Cladobotryum mycophilum ATHUM6906.</title>
        <authorList>
            <person name="Christinaki A.C."/>
            <person name="Myridakis A.I."/>
            <person name="Kouvelis V.N."/>
        </authorList>
    </citation>
    <scope>NUCLEOTIDE SEQUENCE [LARGE SCALE GENOMIC DNA]</scope>
    <source>
        <strain evidence="1 2">ATHUM6906</strain>
    </source>
</reference>
<dbReference type="Proteomes" id="UP001338125">
    <property type="component" value="Unassembled WGS sequence"/>
</dbReference>
<dbReference type="EMBL" id="JAVFKD010000002">
    <property type="protein sequence ID" value="KAK5997478.1"/>
    <property type="molecule type" value="Genomic_DNA"/>
</dbReference>
<comment type="caution">
    <text evidence="1">The sequence shown here is derived from an EMBL/GenBank/DDBJ whole genome shotgun (WGS) entry which is preliminary data.</text>
</comment>
<evidence type="ECO:0008006" key="3">
    <source>
        <dbReference type="Google" id="ProtNLM"/>
    </source>
</evidence>
<sequence>MSDQPAVDISAAAEAAVAAESAPVTTLPASGVLESNTPPPSLPPPAKTSFGASIAAVPAHTDAFMAHLLRCLQTRAGADVVLQFACYSARLSGSVLESLSRTALHHSAQKLVAMAFKLPPSTTVLLSSATTPPGAAVAMRIGAQLKALSGLLSEARTVNRLWGLLGLYFGLKRLALKSRAKKTDAEASANAGESQFDSLVAYTQVLVLIFYQIFENLSYLGSKKVLNISPAMQGKLAVLSVKCWGGWIGIELARLVVERSRKSGAEVKDAAWSSSWKKSFLRNLAWAPLTVHWSMPNGPLPDMAVSLLAMYPSTSQMVDLWRQTA</sequence>
<dbReference type="PANTHER" id="PTHR12652:SF25">
    <property type="entry name" value="MICROBODY (PEROXISOME) PROLIFERATION PROTEIN PEROXIN 11C (EUROFUNG)"/>
    <property type="match status" value="1"/>
</dbReference>
<protein>
    <recommendedName>
        <fullName evidence="3">Peroxin 11C</fullName>
    </recommendedName>
</protein>
<evidence type="ECO:0000313" key="1">
    <source>
        <dbReference type="EMBL" id="KAK5997478.1"/>
    </source>
</evidence>
<accession>A0ABR0SZ83</accession>
<organism evidence="1 2">
    <name type="scientific">Cladobotryum mycophilum</name>
    <dbReference type="NCBI Taxonomy" id="491253"/>
    <lineage>
        <taxon>Eukaryota</taxon>
        <taxon>Fungi</taxon>
        <taxon>Dikarya</taxon>
        <taxon>Ascomycota</taxon>
        <taxon>Pezizomycotina</taxon>
        <taxon>Sordariomycetes</taxon>
        <taxon>Hypocreomycetidae</taxon>
        <taxon>Hypocreales</taxon>
        <taxon>Hypocreaceae</taxon>
        <taxon>Cladobotryum</taxon>
    </lineage>
</organism>
<evidence type="ECO:0000313" key="2">
    <source>
        <dbReference type="Proteomes" id="UP001338125"/>
    </source>
</evidence>
<keyword evidence="2" id="KW-1185">Reference proteome</keyword>
<gene>
    <name evidence="1" type="ORF">PT974_02839</name>
</gene>
<name>A0ABR0SZ83_9HYPO</name>
<dbReference type="PANTHER" id="PTHR12652">
    <property type="entry name" value="PEROXISOMAL BIOGENESIS FACTOR 11"/>
    <property type="match status" value="1"/>
</dbReference>